<protein>
    <submittedName>
        <fullName evidence="1">LysR family transcriptional regulator</fullName>
    </submittedName>
</protein>
<evidence type="ECO:0000313" key="2">
    <source>
        <dbReference type="Proteomes" id="UP000050384"/>
    </source>
</evidence>
<comment type="caution">
    <text evidence="1">The sequence shown here is derived from an EMBL/GenBank/DDBJ whole genome shotgun (WGS) entry which is preliminary data.</text>
</comment>
<accession>A0A0Q0E7B1</accession>
<organism evidence="1 2">
    <name type="scientific">Pseudomonas syringae pv. spinaceae</name>
    <dbReference type="NCBI Taxonomy" id="264459"/>
    <lineage>
        <taxon>Bacteria</taxon>
        <taxon>Pseudomonadati</taxon>
        <taxon>Pseudomonadota</taxon>
        <taxon>Gammaproteobacteria</taxon>
        <taxon>Pseudomonadales</taxon>
        <taxon>Pseudomonadaceae</taxon>
        <taxon>Pseudomonas</taxon>
        <taxon>Pseudomonas syringae</taxon>
    </lineage>
</organism>
<sequence length="183" mass="20578">MEVEVMIERHRIKHPADITALEQGRQRGREAQALVGFRQVQRLYTEAVTGNEQLLAVALPDGKGKHAIELGQHLCAPRVVALEQYLGVATGMELIAKAFQLGTQFGKVVDRTVEGHRQAKVAVDHRLRRAVRQVHDFQTAMPKGNRPLAMKPPRIRAARRQLMGNAFNSGKVRWLMVETKFTC</sequence>
<gene>
    <name evidence="1" type="ORF">ALO94_200981</name>
</gene>
<dbReference type="AlphaFoldDB" id="A0A0Q0E7B1"/>
<evidence type="ECO:0000313" key="1">
    <source>
        <dbReference type="EMBL" id="KPZ06452.1"/>
    </source>
</evidence>
<dbReference type="Proteomes" id="UP000050384">
    <property type="component" value="Unassembled WGS sequence"/>
</dbReference>
<name>A0A0Q0E7B1_PSESX</name>
<reference evidence="1 2" key="1">
    <citation type="submission" date="2015-09" db="EMBL/GenBank/DDBJ databases">
        <title>Genome announcement of multiple Pseudomonas syringae strains.</title>
        <authorList>
            <person name="Thakur S."/>
            <person name="Wang P.W."/>
            <person name="Gong Y."/>
            <person name="Weir B.S."/>
            <person name="Guttman D.S."/>
        </authorList>
    </citation>
    <scope>NUCLEOTIDE SEQUENCE [LARGE SCALE GENOMIC DNA]</scope>
    <source>
        <strain evidence="1 2">ICMP16929</strain>
    </source>
</reference>
<dbReference type="EMBL" id="LJRI01000321">
    <property type="protein sequence ID" value="KPZ06452.1"/>
    <property type="molecule type" value="Genomic_DNA"/>
</dbReference>
<proteinExistence type="predicted"/>